<organism evidence="2 3">
    <name type="scientific">Pectobacterium brasiliense</name>
    <dbReference type="NCBI Taxonomy" id="180957"/>
    <lineage>
        <taxon>Bacteria</taxon>
        <taxon>Pseudomonadati</taxon>
        <taxon>Pseudomonadota</taxon>
        <taxon>Gammaproteobacteria</taxon>
        <taxon>Enterobacterales</taxon>
        <taxon>Pectobacteriaceae</taxon>
        <taxon>Pectobacterium</taxon>
    </lineage>
</organism>
<reference evidence="2" key="1">
    <citation type="submission" date="2020-07" db="EMBL/GenBank/DDBJ databases">
        <title>A pangenomic view of the genus Pectobacterium provides insights into genome organization, phylogeny, and virulence.</title>
        <authorList>
            <person name="Jonkheer E."/>
            <person name="Brankovics B."/>
            <person name="Houwers I."/>
            <person name="Van Der Wolf J."/>
            <person name="Bonants P."/>
            <person name="Vreeburg R."/>
            <person name="Bollema R."/>
            <person name="De Haan J."/>
            <person name="Berke L."/>
            <person name="De Ridder D."/>
            <person name="Smit S."/>
            <person name="Van Der Lee T.A.J."/>
        </authorList>
    </citation>
    <scope>NUCLEOTIDE SEQUENCE</scope>
    <source>
        <strain evidence="2">NAK:433</strain>
    </source>
</reference>
<dbReference type="EMBL" id="JACGEP010000033">
    <property type="protein sequence ID" value="MBN3052421.1"/>
    <property type="molecule type" value="Genomic_DNA"/>
</dbReference>
<name>A0AAE2WH87_9GAMM</name>
<sequence length="367" mass="42328">MNYYEDKISDFRVKTYPLDLSFDLIAKKINAGEIIIPVFQRNYVWNITQASRLIESLLLDLPIPQVFVYLNDEGIMEVIDGQQRMLSVKFYIDGEFDNGQPFNLTQMTILSDLNGIPFRELPLNLKRKILNSSLRFLCVEADSTYKDDVILSIFSRLNVGGTSLTTQEVRNAIYHSPFIDMLKHLSTNDDWLKITAGKINSKRAMDIEVILKIYAFRKYISNYKPPLNNFLNNILSKESSISKEKFKSYDNISKTKASKEKNNESNMDVYEDFKNEFIVACNTIGMAVQKPFFINGRFKKVYLESFLIGLMSNGMDGIFEAGDPLNIAQAHEYLSNDDSFTLLCSSRVNEDSSFYRRLDMVRDAIFR</sequence>
<protein>
    <submittedName>
        <fullName evidence="2">DUF262 domain-containing protein</fullName>
    </submittedName>
</protein>
<dbReference type="InterPro" id="IPR004919">
    <property type="entry name" value="GmrSD_N"/>
</dbReference>
<evidence type="ECO:0000259" key="1">
    <source>
        <dbReference type="Pfam" id="PF03235"/>
    </source>
</evidence>
<evidence type="ECO:0000313" key="2">
    <source>
        <dbReference type="EMBL" id="MBN3052421.1"/>
    </source>
</evidence>
<dbReference type="Pfam" id="PF03235">
    <property type="entry name" value="GmrSD_N"/>
    <property type="match status" value="1"/>
</dbReference>
<dbReference type="PANTHER" id="PTHR39639">
    <property type="entry name" value="CHROMOSOME 16, WHOLE GENOME SHOTGUN SEQUENCE"/>
    <property type="match status" value="1"/>
</dbReference>
<feature type="domain" description="GmrSD restriction endonucleases N-terminal" evidence="1">
    <location>
        <begin position="27"/>
        <end position="174"/>
    </location>
</feature>
<dbReference type="PANTHER" id="PTHR39639:SF1">
    <property type="entry name" value="DUF262 DOMAIN-CONTAINING PROTEIN"/>
    <property type="match status" value="1"/>
</dbReference>
<evidence type="ECO:0000313" key="3">
    <source>
        <dbReference type="Proteomes" id="UP000768524"/>
    </source>
</evidence>
<dbReference type="AlphaFoldDB" id="A0AAE2WH87"/>
<accession>A0AAE2WH87</accession>
<dbReference type="RefSeq" id="WP_196096751.1">
    <property type="nucleotide sequence ID" value="NZ_JACGEP010000033.1"/>
</dbReference>
<gene>
    <name evidence="2" type="ORF">H4F45_13280</name>
</gene>
<proteinExistence type="predicted"/>
<comment type="caution">
    <text evidence="2">The sequence shown here is derived from an EMBL/GenBank/DDBJ whole genome shotgun (WGS) entry which is preliminary data.</text>
</comment>
<dbReference type="Proteomes" id="UP000768524">
    <property type="component" value="Unassembled WGS sequence"/>
</dbReference>